<keyword evidence="4" id="KW-0799">Topoisomerase</keyword>
<dbReference type="InterPro" id="IPR014711">
    <property type="entry name" value="TopoI_cat_a-hlx-sub_euk"/>
</dbReference>
<evidence type="ECO:0000256" key="5">
    <source>
        <dbReference type="ARBA" id="ARBA00023125"/>
    </source>
</evidence>
<feature type="domain" description="DNA topoisomerase I catalytic core eukaryotic-type" evidence="7">
    <location>
        <begin position="90"/>
        <end position="253"/>
    </location>
</feature>
<dbReference type="GO" id="GO:0006265">
    <property type="term" value="P:DNA topological change"/>
    <property type="evidence" value="ECO:0007669"/>
    <property type="project" value="InterPro"/>
</dbReference>
<dbReference type="SUPFAM" id="SSF56349">
    <property type="entry name" value="DNA breaking-rejoining enzymes"/>
    <property type="match status" value="1"/>
</dbReference>
<dbReference type="InterPro" id="IPR013500">
    <property type="entry name" value="TopoI_cat_euk"/>
</dbReference>
<comment type="caution">
    <text evidence="9">The sequence shown here is derived from an EMBL/GenBank/DDBJ whole genome shotgun (WGS) entry which is preliminary data.</text>
</comment>
<accession>A0A369TS40</accession>
<dbReference type="EC" id="5.6.2.1" evidence="3"/>
<protein>
    <recommendedName>
        <fullName evidence="3">DNA topoisomerase</fullName>
        <ecNumber evidence="3">5.6.2.1</ecNumber>
    </recommendedName>
</protein>
<comment type="catalytic activity">
    <reaction evidence="1">
        <text>ATP-independent breakage of single-stranded DNA, followed by passage and rejoining.</text>
        <dbReference type="EC" id="5.6.2.1"/>
    </reaction>
</comment>
<keyword evidence="10" id="KW-1185">Reference proteome</keyword>
<sequence length="326" mass="36177">MQTVPDFVYYPDDRPGITRRRQGRGWSYTAPDGTRIDDEAERKRLNALAVPPAYCDVWISPEPLGYLQATGRDARQRKQYRYHPDWTAFRAQAKYADLPAFGAALPGLRRRILRDLRQHDPGDKDFAIAALLALLDRAALRIGSPDYARQNNTFGASTLRPRHMRLDGDTIRLRYRGKGGARIDRALRDRTLNRVLGQLDDLSGPTLISWTCARGEAHAVTAGDVNAFLADQTGTAGITAKTFRTWNGTVAALDAALGLEKPTIKALSEAAAERLHNTPTIARNSYIHPAVIDLTDDPDARATLAQAEDIRGLRRAEARLCALLDR</sequence>
<dbReference type="PROSITE" id="PS52038">
    <property type="entry name" value="TOPO_IB_2"/>
    <property type="match status" value="1"/>
</dbReference>
<dbReference type="EMBL" id="QPMK01000001">
    <property type="protein sequence ID" value="RDD67990.1"/>
    <property type="molecule type" value="Genomic_DNA"/>
</dbReference>
<gene>
    <name evidence="9" type="ORF">DU478_00455</name>
</gene>
<proteinExistence type="inferred from homology"/>
<dbReference type="RefSeq" id="WP_114508969.1">
    <property type="nucleotide sequence ID" value="NZ_QPMK01000001.1"/>
</dbReference>
<organism evidence="9 10">
    <name type="scientific">Thalassococcus profundi</name>
    <dbReference type="NCBI Taxonomy" id="2282382"/>
    <lineage>
        <taxon>Bacteria</taxon>
        <taxon>Pseudomonadati</taxon>
        <taxon>Pseudomonadota</taxon>
        <taxon>Alphaproteobacteria</taxon>
        <taxon>Rhodobacterales</taxon>
        <taxon>Roseobacteraceae</taxon>
        <taxon>Thalassococcus</taxon>
    </lineage>
</organism>
<evidence type="ECO:0000313" key="10">
    <source>
        <dbReference type="Proteomes" id="UP000253977"/>
    </source>
</evidence>
<name>A0A369TS40_9RHOB</name>
<evidence type="ECO:0000256" key="1">
    <source>
        <dbReference type="ARBA" id="ARBA00000213"/>
    </source>
</evidence>
<dbReference type="Gene3D" id="3.30.66.10">
    <property type="entry name" value="DNA topoisomerase I domain"/>
    <property type="match status" value="1"/>
</dbReference>
<dbReference type="AlphaFoldDB" id="A0A369TS40"/>
<dbReference type="Pfam" id="PF21338">
    <property type="entry name" value="Top1B_N_bact"/>
    <property type="match status" value="1"/>
</dbReference>
<evidence type="ECO:0000259" key="7">
    <source>
        <dbReference type="Pfam" id="PF01028"/>
    </source>
</evidence>
<dbReference type="InterPro" id="IPR011010">
    <property type="entry name" value="DNA_brk_join_enz"/>
</dbReference>
<keyword evidence="5" id="KW-0238">DNA-binding</keyword>
<dbReference type="GO" id="GO:0003917">
    <property type="term" value="F:DNA topoisomerase type I (single strand cut, ATP-independent) activity"/>
    <property type="evidence" value="ECO:0007669"/>
    <property type="project" value="UniProtKB-EC"/>
</dbReference>
<evidence type="ECO:0000259" key="8">
    <source>
        <dbReference type="Pfam" id="PF21338"/>
    </source>
</evidence>
<dbReference type="InterPro" id="IPR035447">
    <property type="entry name" value="DNA_topo_I_N_sf"/>
</dbReference>
<evidence type="ECO:0000256" key="6">
    <source>
        <dbReference type="ARBA" id="ARBA00023235"/>
    </source>
</evidence>
<evidence type="ECO:0000313" key="9">
    <source>
        <dbReference type="EMBL" id="RDD67990.1"/>
    </source>
</evidence>
<dbReference type="OrthoDB" id="9778962at2"/>
<dbReference type="Proteomes" id="UP000253977">
    <property type="component" value="Unassembled WGS sequence"/>
</dbReference>
<feature type="domain" description="DNA topoisomerase IB N-terminal" evidence="8">
    <location>
        <begin position="25"/>
        <end position="73"/>
    </location>
</feature>
<evidence type="ECO:0000256" key="4">
    <source>
        <dbReference type="ARBA" id="ARBA00023029"/>
    </source>
</evidence>
<dbReference type="PRINTS" id="PR00416">
    <property type="entry name" value="EUTPISMRASEI"/>
</dbReference>
<keyword evidence="6 9" id="KW-0413">Isomerase</keyword>
<evidence type="ECO:0000256" key="2">
    <source>
        <dbReference type="ARBA" id="ARBA00006645"/>
    </source>
</evidence>
<evidence type="ECO:0000256" key="3">
    <source>
        <dbReference type="ARBA" id="ARBA00012891"/>
    </source>
</evidence>
<dbReference type="SUPFAM" id="SSF55869">
    <property type="entry name" value="DNA topoisomerase I domain"/>
    <property type="match status" value="1"/>
</dbReference>
<reference evidence="9 10" key="1">
    <citation type="submission" date="2018-07" db="EMBL/GenBank/DDBJ databases">
        <title>Thalassococcus profundi sp. nov., a marine bacterium isolated from deep seawater of Okinawa Trough.</title>
        <authorList>
            <person name="Yu M."/>
        </authorList>
    </citation>
    <scope>NUCLEOTIDE SEQUENCE [LARGE SCALE GENOMIC DNA]</scope>
    <source>
        <strain evidence="9 10">WRAS1</strain>
    </source>
</reference>
<comment type="similarity">
    <text evidence="2">Belongs to the type IB topoisomerase family.</text>
</comment>
<dbReference type="GO" id="GO:0003677">
    <property type="term" value="F:DNA binding"/>
    <property type="evidence" value="ECO:0007669"/>
    <property type="project" value="UniProtKB-KW"/>
</dbReference>
<dbReference type="Pfam" id="PF01028">
    <property type="entry name" value="Topoisom_I"/>
    <property type="match status" value="1"/>
</dbReference>
<dbReference type="InterPro" id="IPR049331">
    <property type="entry name" value="Top1B_N_bact"/>
</dbReference>
<dbReference type="Gene3D" id="1.10.132.120">
    <property type="match status" value="1"/>
</dbReference>
<dbReference type="Gene3D" id="3.90.15.10">
    <property type="entry name" value="Topoisomerase I, Chain A, domain 3"/>
    <property type="match status" value="1"/>
</dbReference>
<dbReference type="InterPro" id="IPR001631">
    <property type="entry name" value="TopoI"/>
</dbReference>